<feature type="domain" description="MPN" evidence="4">
    <location>
        <begin position="75"/>
        <end position="244"/>
    </location>
</feature>
<dbReference type="STRING" id="2020962.A0A2N1JHH4"/>
<organism evidence="5 6">
    <name type="scientific">Malassezia vespertilionis</name>
    <dbReference type="NCBI Taxonomy" id="2020962"/>
    <lineage>
        <taxon>Eukaryota</taxon>
        <taxon>Fungi</taxon>
        <taxon>Dikarya</taxon>
        <taxon>Basidiomycota</taxon>
        <taxon>Ustilaginomycotina</taxon>
        <taxon>Malasseziomycetes</taxon>
        <taxon>Malasseziales</taxon>
        <taxon>Malasseziaceae</taxon>
        <taxon>Malassezia</taxon>
    </lineage>
</organism>
<reference evidence="5 6" key="1">
    <citation type="submission" date="2017-10" db="EMBL/GenBank/DDBJ databases">
        <title>A novel species of cold-tolerant Malassezia isolated from bats.</title>
        <authorList>
            <person name="Lorch J.M."/>
            <person name="Palmer J.M."/>
            <person name="Vanderwolf K.J."/>
            <person name="Schmidt K.Z."/>
            <person name="Verant M.L."/>
            <person name="Weller T.J."/>
            <person name="Blehert D.S."/>
        </authorList>
    </citation>
    <scope>NUCLEOTIDE SEQUENCE [LARGE SCALE GENOMIC DNA]</scope>
    <source>
        <strain evidence="5 6">NWHC:44797-103</strain>
    </source>
</reference>
<evidence type="ECO:0000313" key="5">
    <source>
        <dbReference type="EMBL" id="PKI85991.1"/>
    </source>
</evidence>
<dbReference type="PANTHER" id="PTHR10540:SF6">
    <property type="entry name" value="EUKARYOTIC TRANSLATION INITIATION FACTOR 3 SUBUNIT F"/>
    <property type="match status" value="1"/>
</dbReference>
<evidence type="ECO:0000313" key="6">
    <source>
        <dbReference type="Proteomes" id="UP000232875"/>
    </source>
</evidence>
<dbReference type="InterPro" id="IPR016181">
    <property type="entry name" value="Acyl_CoA_acyltransferase"/>
</dbReference>
<keyword evidence="1" id="KW-0963">Cytoplasm</keyword>
<keyword evidence="3" id="KW-0648">Protein biosynthesis</keyword>
<dbReference type="GO" id="GO:0031369">
    <property type="term" value="F:translation initiation factor binding"/>
    <property type="evidence" value="ECO:0007669"/>
    <property type="project" value="InterPro"/>
</dbReference>
<evidence type="ECO:0000256" key="3">
    <source>
        <dbReference type="ARBA" id="ARBA00022917"/>
    </source>
</evidence>
<dbReference type="InterPro" id="IPR024969">
    <property type="entry name" value="EIF3F/CSN6-like_C"/>
</dbReference>
<dbReference type="PANTHER" id="PTHR10540">
    <property type="entry name" value="EUKARYOTIC TRANSLATION INITIATION FACTOR 3 SUBUNIT F-RELATED"/>
    <property type="match status" value="1"/>
</dbReference>
<gene>
    <name evidence="5" type="ORF">MVES_000565</name>
</gene>
<dbReference type="GO" id="GO:0071541">
    <property type="term" value="C:eukaryotic translation initiation factor 3 complex, eIF3m"/>
    <property type="evidence" value="ECO:0007669"/>
    <property type="project" value="TreeGrafter"/>
</dbReference>
<dbReference type="SUPFAM" id="SSF55729">
    <property type="entry name" value="Acyl-CoA N-acyltransferases (Nat)"/>
    <property type="match status" value="1"/>
</dbReference>
<dbReference type="Proteomes" id="UP000232875">
    <property type="component" value="Unassembled WGS sequence"/>
</dbReference>
<dbReference type="EMBL" id="KZ454987">
    <property type="protein sequence ID" value="PKI85991.1"/>
    <property type="molecule type" value="Genomic_DNA"/>
</dbReference>
<dbReference type="CDD" id="cd08064">
    <property type="entry name" value="MPN_eIF3f"/>
    <property type="match status" value="1"/>
</dbReference>
<proteinExistence type="predicted"/>
<sequence length="376" mass="42077">MRHEIFTLLEANMKHFYVGAAAWDVRAKKAELFDPASNFLLVTGSLDSDCSDICGFVMWRFDVDETRDDPFAEPGDELIEVAYCILLHALESIAWQTCMRKVMLTVFKANKEAREFYHNQRYILDTTSPDNDEYECAQEEHESEVEVRSCFAVPHGESEDPWQIHLDAEHHRRMLGLHQRVRPEEVVLGWYSTSPDLNSNSALIQDHYSRETAPHQAVHLTLNTNVADKEDGLGVRTYVSSLLGATVRPDSCTFISVPTTLLTSSPEQTAMTHLANPASGESRTDLDALAASLEQVHSQLERVLTYLRKVLADEIPGDKAVGRFLSDTIGVVPAGVSSATLESLFNSHMQDIFMVSYLSKIISAQTEVSTRLALLT</sequence>
<dbReference type="InterPro" id="IPR000555">
    <property type="entry name" value="JAMM/MPN+_dom"/>
</dbReference>
<dbReference type="OrthoDB" id="25498at2759"/>
<keyword evidence="2" id="KW-0396">Initiation factor</keyword>
<evidence type="ECO:0000259" key="4">
    <source>
        <dbReference type="PROSITE" id="PS50249"/>
    </source>
</evidence>
<dbReference type="InterPro" id="IPR027531">
    <property type="entry name" value="eIF3f"/>
</dbReference>
<dbReference type="GO" id="GO:0008237">
    <property type="term" value="F:metallopeptidase activity"/>
    <property type="evidence" value="ECO:0007669"/>
    <property type="project" value="InterPro"/>
</dbReference>
<keyword evidence="6" id="KW-1185">Reference proteome</keyword>
<accession>A0A2N1JHH4</accession>
<dbReference type="Pfam" id="PF13012">
    <property type="entry name" value="MitMem_reg"/>
    <property type="match status" value="1"/>
</dbReference>
<dbReference type="GO" id="GO:0003743">
    <property type="term" value="F:translation initiation factor activity"/>
    <property type="evidence" value="ECO:0007669"/>
    <property type="project" value="UniProtKB-KW"/>
</dbReference>
<name>A0A2N1JHH4_9BASI</name>
<evidence type="ECO:0000256" key="1">
    <source>
        <dbReference type="ARBA" id="ARBA00022490"/>
    </source>
</evidence>
<dbReference type="Gene3D" id="3.40.140.10">
    <property type="entry name" value="Cytidine Deaminase, domain 2"/>
    <property type="match status" value="1"/>
</dbReference>
<dbReference type="AlphaFoldDB" id="A0A2N1JHH4"/>
<dbReference type="Pfam" id="PF01398">
    <property type="entry name" value="JAB"/>
    <property type="match status" value="1"/>
</dbReference>
<dbReference type="InterPro" id="IPR037518">
    <property type="entry name" value="MPN"/>
</dbReference>
<evidence type="ECO:0000256" key="2">
    <source>
        <dbReference type="ARBA" id="ARBA00022540"/>
    </source>
</evidence>
<protein>
    <recommendedName>
        <fullName evidence="4">MPN domain-containing protein</fullName>
    </recommendedName>
</protein>
<dbReference type="PROSITE" id="PS50249">
    <property type="entry name" value="MPN"/>
    <property type="match status" value="1"/>
</dbReference>